<dbReference type="EMBL" id="KZ805363">
    <property type="protein sequence ID" value="PVI01094.1"/>
    <property type="molecule type" value="Genomic_DNA"/>
</dbReference>
<evidence type="ECO:0000313" key="2">
    <source>
        <dbReference type="Proteomes" id="UP000244855"/>
    </source>
</evidence>
<gene>
    <name evidence="1" type="ORF">DM02DRAFT_706509</name>
</gene>
<dbReference type="OrthoDB" id="3689965at2759"/>
<accession>A0A2V1DUZ2</accession>
<dbReference type="Proteomes" id="UP000244855">
    <property type="component" value="Unassembled WGS sequence"/>
</dbReference>
<sequence>MPASGSTCKEWAISVPSAGTVLALAKHTTPFVAISVLYADIAATIDAVRGLLEC</sequence>
<proteinExistence type="predicted"/>
<dbReference type="AlphaFoldDB" id="A0A2V1DUZ2"/>
<protein>
    <submittedName>
        <fullName evidence="1">Uncharacterized protein</fullName>
    </submittedName>
</protein>
<evidence type="ECO:0000313" key="1">
    <source>
        <dbReference type="EMBL" id="PVI01094.1"/>
    </source>
</evidence>
<reference evidence="1 2" key="1">
    <citation type="journal article" date="2018" name="Sci. Rep.">
        <title>Comparative genomics provides insights into the lifestyle and reveals functional heterogeneity of dark septate endophytic fungi.</title>
        <authorList>
            <person name="Knapp D.G."/>
            <person name="Nemeth J.B."/>
            <person name="Barry K."/>
            <person name="Hainaut M."/>
            <person name="Henrissat B."/>
            <person name="Johnson J."/>
            <person name="Kuo A."/>
            <person name="Lim J.H.P."/>
            <person name="Lipzen A."/>
            <person name="Nolan M."/>
            <person name="Ohm R.A."/>
            <person name="Tamas L."/>
            <person name="Grigoriev I.V."/>
            <person name="Spatafora J.W."/>
            <person name="Nagy L.G."/>
            <person name="Kovacs G.M."/>
        </authorList>
    </citation>
    <scope>NUCLEOTIDE SEQUENCE [LARGE SCALE GENOMIC DNA]</scope>
    <source>
        <strain evidence="1 2">DSE2036</strain>
    </source>
</reference>
<organism evidence="1 2">
    <name type="scientific">Periconia macrospinosa</name>
    <dbReference type="NCBI Taxonomy" id="97972"/>
    <lineage>
        <taxon>Eukaryota</taxon>
        <taxon>Fungi</taxon>
        <taxon>Dikarya</taxon>
        <taxon>Ascomycota</taxon>
        <taxon>Pezizomycotina</taxon>
        <taxon>Dothideomycetes</taxon>
        <taxon>Pleosporomycetidae</taxon>
        <taxon>Pleosporales</taxon>
        <taxon>Massarineae</taxon>
        <taxon>Periconiaceae</taxon>
        <taxon>Periconia</taxon>
    </lineage>
</organism>
<keyword evidence="2" id="KW-1185">Reference proteome</keyword>
<name>A0A2V1DUZ2_9PLEO</name>